<keyword evidence="2" id="KW-1185">Reference proteome</keyword>
<protein>
    <submittedName>
        <fullName evidence="1">Uncharacterized protein</fullName>
    </submittedName>
</protein>
<gene>
    <name evidence="1" type="ORF">M9458_054218</name>
</gene>
<dbReference type="EMBL" id="JAMKFB020000295">
    <property type="protein sequence ID" value="KAL0150401.1"/>
    <property type="molecule type" value="Genomic_DNA"/>
</dbReference>
<proteinExistence type="predicted"/>
<name>A0ABD0MNA4_CIRMR</name>
<comment type="caution">
    <text evidence="1">The sequence shown here is derived from an EMBL/GenBank/DDBJ whole genome shotgun (WGS) entry which is preliminary data.</text>
</comment>
<reference evidence="1 2" key="1">
    <citation type="submission" date="2024-05" db="EMBL/GenBank/DDBJ databases">
        <title>Genome sequencing and assembly of Indian major carp, Cirrhinus mrigala (Hamilton, 1822).</title>
        <authorList>
            <person name="Mohindra V."/>
            <person name="Chowdhury L.M."/>
            <person name="Lal K."/>
            <person name="Jena J.K."/>
        </authorList>
    </citation>
    <scope>NUCLEOTIDE SEQUENCE [LARGE SCALE GENOMIC DNA]</scope>
    <source>
        <strain evidence="1">CM1030</strain>
        <tissue evidence="1">Blood</tissue>
    </source>
</reference>
<dbReference type="Proteomes" id="UP001529510">
    <property type="component" value="Unassembled WGS sequence"/>
</dbReference>
<feature type="non-terminal residue" evidence="1">
    <location>
        <position position="1"/>
    </location>
</feature>
<accession>A0ABD0MNA4</accession>
<dbReference type="AlphaFoldDB" id="A0ABD0MNA4"/>
<evidence type="ECO:0000313" key="2">
    <source>
        <dbReference type="Proteomes" id="UP001529510"/>
    </source>
</evidence>
<organism evidence="1 2">
    <name type="scientific">Cirrhinus mrigala</name>
    <name type="common">Mrigala</name>
    <dbReference type="NCBI Taxonomy" id="683832"/>
    <lineage>
        <taxon>Eukaryota</taxon>
        <taxon>Metazoa</taxon>
        <taxon>Chordata</taxon>
        <taxon>Craniata</taxon>
        <taxon>Vertebrata</taxon>
        <taxon>Euteleostomi</taxon>
        <taxon>Actinopterygii</taxon>
        <taxon>Neopterygii</taxon>
        <taxon>Teleostei</taxon>
        <taxon>Ostariophysi</taxon>
        <taxon>Cypriniformes</taxon>
        <taxon>Cyprinidae</taxon>
        <taxon>Labeoninae</taxon>
        <taxon>Labeonini</taxon>
        <taxon>Cirrhinus</taxon>
    </lineage>
</organism>
<sequence length="75" mass="8256">RLKNQCMQTITSSGLSQSSQHFKCIKLSVLLVALEICWCKSLLKAASRVVFAVYMFISANEPPPLQVTARSPKAS</sequence>
<evidence type="ECO:0000313" key="1">
    <source>
        <dbReference type="EMBL" id="KAL0150401.1"/>
    </source>
</evidence>